<proteinExistence type="inferred from homology"/>
<dbReference type="EMBL" id="JAATEP010000002">
    <property type="protein sequence ID" value="NJP88644.1"/>
    <property type="molecule type" value="Genomic_DNA"/>
</dbReference>
<dbReference type="InterPro" id="IPR002347">
    <property type="entry name" value="SDR_fam"/>
</dbReference>
<accession>A0ABX1ASN0</accession>
<protein>
    <submittedName>
        <fullName evidence="3">SDR family oxidoreductase</fullName>
    </submittedName>
</protein>
<organism evidence="3 4">
    <name type="scientific">Nonomuraea composti</name>
    <dbReference type="NCBI Taxonomy" id="2720023"/>
    <lineage>
        <taxon>Bacteria</taxon>
        <taxon>Bacillati</taxon>
        <taxon>Actinomycetota</taxon>
        <taxon>Actinomycetes</taxon>
        <taxon>Streptosporangiales</taxon>
        <taxon>Streptosporangiaceae</taxon>
        <taxon>Nonomuraea</taxon>
    </lineage>
</organism>
<dbReference type="PRINTS" id="PR00081">
    <property type="entry name" value="GDHRDH"/>
</dbReference>
<dbReference type="Gene3D" id="3.40.50.720">
    <property type="entry name" value="NAD(P)-binding Rossmann-like Domain"/>
    <property type="match status" value="1"/>
</dbReference>
<dbReference type="Pfam" id="PF13561">
    <property type="entry name" value="adh_short_C2"/>
    <property type="match status" value="1"/>
</dbReference>
<dbReference type="Proteomes" id="UP000696294">
    <property type="component" value="Unassembled WGS sequence"/>
</dbReference>
<dbReference type="PANTHER" id="PTHR43477:SF1">
    <property type="entry name" value="DIHYDROANTICAPSIN 7-DEHYDROGENASE"/>
    <property type="match status" value="1"/>
</dbReference>
<evidence type="ECO:0000313" key="4">
    <source>
        <dbReference type="Proteomes" id="UP000696294"/>
    </source>
</evidence>
<dbReference type="PANTHER" id="PTHR43477">
    <property type="entry name" value="DIHYDROANTICAPSIN 7-DEHYDROGENASE"/>
    <property type="match status" value="1"/>
</dbReference>
<keyword evidence="4" id="KW-1185">Reference proteome</keyword>
<sequence length="271" mass="27932">MNGRTAVIIGGGSGIGLEVARRVVAAGGQVVLGGRTPARLEAAAATLTRTAPSPTASTPAASSDAVSSGAVSSGVVSSGAVSSDVVSWRVVDTADQESLAAFFDAVDQVDHLFTPAATYTTGPMRELSDEEAQSPFASKFWGQYHAVRLALPKLTADASIVLMAGAASVRPPAPAPAYVACNAAIEGLGRGLAVELAPVRVNVVSPGTIDGNLWRQRSDEVRESAFAQYSRDALLARPGRESEVADAVMFLFTNTYMTGSTLYPDGGYALR</sequence>
<evidence type="ECO:0000313" key="3">
    <source>
        <dbReference type="EMBL" id="NJP88644.1"/>
    </source>
</evidence>
<dbReference type="InterPro" id="IPR036291">
    <property type="entry name" value="NAD(P)-bd_dom_sf"/>
</dbReference>
<evidence type="ECO:0000256" key="2">
    <source>
        <dbReference type="ARBA" id="ARBA00023002"/>
    </source>
</evidence>
<dbReference type="SUPFAM" id="SSF51735">
    <property type="entry name" value="NAD(P)-binding Rossmann-fold domains"/>
    <property type="match status" value="1"/>
</dbReference>
<name>A0ABX1ASN0_9ACTN</name>
<dbReference type="RefSeq" id="WP_168006887.1">
    <property type="nucleotide sequence ID" value="NZ_JAATEP010000002.1"/>
</dbReference>
<comment type="similarity">
    <text evidence="1">Belongs to the short-chain dehydrogenases/reductases (SDR) family.</text>
</comment>
<comment type="caution">
    <text evidence="3">The sequence shown here is derived from an EMBL/GenBank/DDBJ whole genome shotgun (WGS) entry which is preliminary data.</text>
</comment>
<dbReference type="InterPro" id="IPR051122">
    <property type="entry name" value="SDR_DHRS6-like"/>
</dbReference>
<gene>
    <name evidence="3" type="ORF">HCN51_04085</name>
</gene>
<reference evidence="3 4" key="1">
    <citation type="submission" date="2020-03" db="EMBL/GenBank/DDBJ databases">
        <title>WGS of actinomycetes isolated from Thailand.</title>
        <authorList>
            <person name="Thawai C."/>
        </authorList>
    </citation>
    <scope>NUCLEOTIDE SEQUENCE [LARGE SCALE GENOMIC DNA]</scope>
    <source>
        <strain evidence="3 4">FMUSA5-5</strain>
    </source>
</reference>
<dbReference type="Pfam" id="PF00106">
    <property type="entry name" value="adh_short"/>
    <property type="match status" value="1"/>
</dbReference>
<keyword evidence="2" id="KW-0560">Oxidoreductase</keyword>
<evidence type="ECO:0000256" key="1">
    <source>
        <dbReference type="ARBA" id="ARBA00006484"/>
    </source>
</evidence>